<accession>A0A4R1PX98</accession>
<dbReference type="InterPro" id="IPR017200">
    <property type="entry name" value="PqqE-like"/>
</dbReference>
<dbReference type="CDD" id="cd01335">
    <property type="entry name" value="Radical_SAM"/>
    <property type="match status" value="1"/>
</dbReference>
<dbReference type="AlphaFoldDB" id="A0A4R1PX98"/>
<keyword evidence="4" id="KW-0479">Metal-binding</keyword>
<gene>
    <name evidence="8" type="ORF">EV210_11437</name>
</gene>
<dbReference type="PANTHER" id="PTHR11228:SF34">
    <property type="entry name" value="TUNGSTEN-CONTAINING ALDEHYDE FERREDOXIN OXIDOREDUCTASE COFACTOR MODIFYING PROTEIN"/>
    <property type="match status" value="1"/>
</dbReference>
<dbReference type="SFLD" id="SFLDS00029">
    <property type="entry name" value="Radical_SAM"/>
    <property type="match status" value="1"/>
</dbReference>
<evidence type="ECO:0000256" key="5">
    <source>
        <dbReference type="ARBA" id="ARBA00023004"/>
    </source>
</evidence>
<dbReference type="PROSITE" id="PS51918">
    <property type="entry name" value="RADICAL_SAM"/>
    <property type="match status" value="1"/>
</dbReference>
<dbReference type="PIRSF" id="PIRSF037420">
    <property type="entry name" value="PQQ_syn_pqqE"/>
    <property type="match status" value="1"/>
</dbReference>
<dbReference type="PANTHER" id="PTHR11228">
    <property type="entry name" value="RADICAL SAM DOMAIN PROTEIN"/>
    <property type="match status" value="1"/>
</dbReference>
<comment type="caution">
    <text evidence="8">The sequence shown here is derived from an EMBL/GenBank/DDBJ whole genome shotgun (WGS) entry which is preliminary data.</text>
</comment>
<protein>
    <submittedName>
        <fullName evidence="8">Putative heme d1 biosynthesis radical SAM protein NirJ2</fullName>
    </submittedName>
</protein>
<dbReference type="InterPro" id="IPR013785">
    <property type="entry name" value="Aldolase_TIM"/>
</dbReference>
<dbReference type="SFLD" id="SFLDG01067">
    <property type="entry name" value="SPASM/twitch_domain_containing"/>
    <property type="match status" value="1"/>
</dbReference>
<evidence type="ECO:0000256" key="2">
    <source>
        <dbReference type="ARBA" id="ARBA00022485"/>
    </source>
</evidence>
<sequence length="327" mass="36273">MIISWNTTQACNINCLHCYRDAGTKRADELNTAEGKKLLSEIARAGFRIMIFSGGEPLLRPDIYELINHARNTGMRPVIGTNGTLITTEVANKLKTAGLAVAGISIDSLDQSTHDHFRGCSGAWEQTLSGIEACRAAGLPFQIHTTVTSYNEQEIMKITDMAVELGAIAHHIFFLVPTGRGKDIEDTSLKTEQYEALLECILDKQMQVPIELKPTCAPQFMRIATQRGMKMRFTRGCLAGTAYCVILPNGDVQPCPYLPIVADNVRNTDFDMIWKESMLFHDLRHQPLKGGCANCGYDQVCGGCRARAYYYADGDYLAEEPWCAYGR</sequence>
<reference evidence="8 9" key="1">
    <citation type="submission" date="2019-03" db="EMBL/GenBank/DDBJ databases">
        <title>Genomic Encyclopedia of Type Strains, Phase IV (KMG-IV): sequencing the most valuable type-strain genomes for metagenomic binning, comparative biology and taxonomic classification.</title>
        <authorList>
            <person name="Goeker M."/>
        </authorList>
    </citation>
    <scope>NUCLEOTIDE SEQUENCE [LARGE SCALE GENOMIC DNA]</scope>
    <source>
        <strain evidence="8 9">DSM 15969</strain>
    </source>
</reference>
<evidence type="ECO:0000259" key="7">
    <source>
        <dbReference type="PROSITE" id="PS51918"/>
    </source>
</evidence>
<dbReference type="SFLD" id="SFLDG01386">
    <property type="entry name" value="main_SPASM_domain-containing"/>
    <property type="match status" value="1"/>
</dbReference>
<comment type="cofactor">
    <cofactor evidence="1">
        <name>[4Fe-4S] cluster</name>
        <dbReference type="ChEBI" id="CHEBI:49883"/>
    </cofactor>
</comment>
<dbReference type="RefSeq" id="WP_132082735.1">
    <property type="nucleotide sequence ID" value="NZ_DAIMLW010000119.1"/>
</dbReference>
<dbReference type="InterPro" id="IPR027633">
    <property type="entry name" value="rSAM_NirJ2"/>
</dbReference>
<proteinExistence type="predicted"/>
<dbReference type="GO" id="GO:0046872">
    <property type="term" value="F:metal ion binding"/>
    <property type="evidence" value="ECO:0007669"/>
    <property type="project" value="UniProtKB-KW"/>
</dbReference>
<dbReference type="Pfam" id="PF13186">
    <property type="entry name" value="SPASM"/>
    <property type="match status" value="1"/>
</dbReference>
<evidence type="ECO:0000256" key="1">
    <source>
        <dbReference type="ARBA" id="ARBA00001966"/>
    </source>
</evidence>
<evidence type="ECO:0000313" key="9">
    <source>
        <dbReference type="Proteomes" id="UP000295063"/>
    </source>
</evidence>
<dbReference type="Proteomes" id="UP000295063">
    <property type="component" value="Unassembled WGS sequence"/>
</dbReference>
<dbReference type="SMART" id="SM00729">
    <property type="entry name" value="Elp3"/>
    <property type="match status" value="1"/>
</dbReference>
<feature type="domain" description="Radical SAM core" evidence="7">
    <location>
        <begin position="1"/>
        <end position="215"/>
    </location>
</feature>
<keyword evidence="9" id="KW-1185">Reference proteome</keyword>
<dbReference type="NCBIfam" id="TIGR04055">
    <property type="entry name" value="rSAM_NirJ2"/>
    <property type="match status" value="1"/>
</dbReference>
<keyword evidence="2" id="KW-0004">4Fe-4S</keyword>
<dbReference type="InterPro" id="IPR007197">
    <property type="entry name" value="rSAM"/>
</dbReference>
<dbReference type="Pfam" id="PF04055">
    <property type="entry name" value="Radical_SAM"/>
    <property type="match status" value="1"/>
</dbReference>
<dbReference type="GO" id="GO:0051539">
    <property type="term" value="F:4 iron, 4 sulfur cluster binding"/>
    <property type="evidence" value="ECO:0007669"/>
    <property type="project" value="UniProtKB-KW"/>
</dbReference>
<dbReference type="InterPro" id="IPR050377">
    <property type="entry name" value="Radical_SAM_PqqE_MftC-like"/>
</dbReference>
<keyword evidence="5" id="KW-0408">Iron</keyword>
<dbReference type="OrthoDB" id="7021155at2"/>
<name>A0A4R1PX98_9FIRM</name>
<dbReference type="CDD" id="cd21123">
    <property type="entry name" value="SPASM_MftC-like"/>
    <property type="match status" value="1"/>
</dbReference>
<dbReference type="SUPFAM" id="SSF102114">
    <property type="entry name" value="Radical SAM enzymes"/>
    <property type="match status" value="1"/>
</dbReference>
<evidence type="ECO:0000256" key="3">
    <source>
        <dbReference type="ARBA" id="ARBA00022691"/>
    </source>
</evidence>
<evidence type="ECO:0000256" key="4">
    <source>
        <dbReference type="ARBA" id="ARBA00022723"/>
    </source>
</evidence>
<organism evidence="8 9">
    <name type="scientific">Anaerospora hongkongensis</name>
    <dbReference type="NCBI Taxonomy" id="244830"/>
    <lineage>
        <taxon>Bacteria</taxon>
        <taxon>Bacillati</taxon>
        <taxon>Bacillota</taxon>
        <taxon>Negativicutes</taxon>
        <taxon>Selenomonadales</taxon>
        <taxon>Sporomusaceae</taxon>
        <taxon>Anaerospora</taxon>
    </lineage>
</organism>
<evidence type="ECO:0000256" key="6">
    <source>
        <dbReference type="ARBA" id="ARBA00023014"/>
    </source>
</evidence>
<keyword evidence="6" id="KW-0411">Iron-sulfur</keyword>
<dbReference type="Gene3D" id="3.20.20.70">
    <property type="entry name" value="Aldolase class I"/>
    <property type="match status" value="1"/>
</dbReference>
<dbReference type="InterPro" id="IPR023885">
    <property type="entry name" value="4Fe4S-binding_SPASM_dom"/>
</dbReference>
<dbReference type="InterPro" id="IPR006638">
    <property type="entry name" value="Elp3/MiaA/NifB-like_rSAM"/>
</dbReference>
<keyword evidence="3" id="KW-0949">S-adenosyl-L-methionine</keyword>
<dbReference type="NCBIfam" id="TIGR04085">
    <property type="entry name" value="rSAM_more_4Fe4S"/>
    <property type="match status" value="1"/>
</dbReference>
<dbReference type="EMBL" id="SLUI01000014">
    <property type="protein sequence ID" value="TCL35021.1"/>
    <property type="molecule type" value="Genomic_DNA"/>
</dbReference>
<dbReference type="InterPro" id="IPR058240">
    <property type="entry name" value="rSAM_sf"/>
</dbReference>
<evidence type="ECO:0000313" key="8">
    <source>
        <dbReference type="EMBL" id="TCL35021.1"/>
    </source>
</evidence>
<dbReference type="GO" id="GO:0003824">
    <property type="term" value="F:catalytic activity"/>
    <property type="evidence" value="ECO:0007669"/>
    <property type="project" value="InterPro"/>
</dbReference>